<gene>
    <name evidence="3" type="ORF">GPM918_LOCUS24558</name>
    <name evidence="4" type="ORF">SRO942_LOCUS24562</name>
</gene>
<dbReference type="Proteomes" id="UP000681722">
    <property type="component" value="Unassembled WGS sequence"/>
</dbReference>
<dbReference type="PANTHER" id="PTHR45740:SF2">
    <property type="entry name" value="POLY [ADP-RIBOSE] POLYMERASE"/>
    <property type="match status" value="1"/>
</dbReference>
<dbReference type="GO" id="GO:1990404">
    <property type="term" value="F:NAD+-protein mono-ADP-ribosyltransferase activity"/>
    <property type="evidence" value="ECO:0007669"/>
    <property type="project" value="TreeGrafter"/>
</dbReference>
<dbReference type="PANTHER" id="PTHR45740">
    <property type="entry name" value="POLY [ADP-RIBOSE] POLYMERASE"/>
    <property type="match status" value="1"/>
</dbReference>
<sequence>ILTNSSPEELTPLGVTVSKLPDFGSVSMSLAVLAALTQYSCGRDLICLASILSVLNTSSILKIIPDKFKRSEGDFMTLLNIMEEILLVKLSVPARKFDIDQICDAKGLGAVKHVLKQAIRRYGNLAKAFNLSNEYRNLAQIKSGRWELIAKSLLVSHTDKVFVSMKELQGKVHRFTRYNIQKQQQDDNVLDVAVLDLQSTLTRAITSAPVSIVLARDIRYSSSIRATAVLSFVGEIKSSWIEYQLERKLPLNDKEEAKLNNDGILNKVTSAFNFINMQLNNHVLTFKGPSGAVLDAELDVRQQLVTEMKFNLTNDAASENLKRNLESVMKMTRIFNPLIWRWETQQQVKITINNDTANKTCEICVEGRDSQNQLVFKEFQSFLKWLRSCAVIRHPNAVSPRILKPQIRHTCLDIEERIAHITDSKRTTVDLWNGVKGSKATRETRMEVVAWIAVCKFECRLEGGFVRDWVVGGYTNRPANTNTSQWITYNNNLPYLDKDIIPSDLDCHLPSHKYFDIEKFLDELHKLQIKAKVYREDWRYVVLLDENYKTGPFTMDLIEPHIALTHDRIDFDVSNLSLEKDYTKELGMRVDITQTPHSVQLETIVENIKHKKFQVLRPIDGEASGISYSGSVSDRINKMKQRGWTQLGKAMHVIPNPQSKYNAVLVPLPNSTNLYQGLVTLMNTIGTVQVLSIEQIKNPDVEAVYEMMKKLISKQCAGNNPNEKELFHGTKDGGIDGIVNDGFDDRFYKQGKWGYGAYFADTPKVSHAYTAPLPNGSYIMYYNKVLLGNQSDTTVQNSTLAAAPLGYHSVHGIPQPNMDEYIVYRYGQALPYLKITYKL</sequence>
<dbReference type="GO" id="GO:0005634">
    <property type="term" value="C:nucleus"/>
    <property type="evidence" value="ECO:0007669"/>
    <property type="project" value="TreeGrafter"/>
</dbReference>
<dbReference type="OrthoDB" id="9514740at2759"/>
<evidence type="ECO:0000313" key="3">
    <source>
        <dbReference type="EMBL" id="CAF1218295.1"/>
    </source>
</evidence>
<dbReference type="Gene3D" id="3.90.228.10">
    <property type="match status" value="1"/>
</dbReference>
<evidence type="ECO:0000313" key="4">
    <source>
        <dbReference type="EMBL" id="CAF3981898.1"/>
    </source>
</evidence>
<dbReference type="EC" id="2.4.2.-" evidence="1"/>
<dbReference type="EMBL" id="CAJOBC010009206">
    <property type="protein sequence ID" value="CAF3981898.1"/>
    <property type="molecule type" value="Genomic_DNA"/>
</dbReference>
<dbReference type="InterPro" id="IPR012317">
    <property type="entry name" value="Poly(ADP-ribose)pol_cat_dom"/>
</dbReference>
<evidence type="ECO:0000259" key="2">
    <source>
        <dbReference type="PROSITE" id="PS51059"/>
    </source>
</evidence>
<evidence type="ECO:0000256" key="1">
    <source>
        <dbReference type="RuleBase" id="RU362114"/>
    </source>
</evidence>
<dbReference type="EMBL" id="CAJNOQ010009202">
    <property type="protein sequence ID" value="CAF1218295.1"/>
    <property type="molecule type" value="Genomic_DNA"/>
</dbReference>
<keyword evidence="1" id="KW-0520">NAD</keyword>
<evidence type="ECO:0000313" key="5">
    <source>
        <dbReference type="Proteomes" id="UP000663829"/>
    </source>
</evidence>
<dbReference type="AlphaFoldDB" id="A0A814XL44"/>
<feature type="domain" description="PARP catalytic" evidence="2">
    <location>
        <begin position="650"/>
        <end position="839"/>
    </location>
</feature>
<dbReference type="GO" id="GO:0003950">
    <property type="term" value="F:NAD+ poly-ADP-ribosyltransferase activity"/>
    <property type="evidence" value="ECO:0007669"/>
    <property type="project" value="UniProtKB-UniRule"/>
</dbReference>
<proteinExistence type="predicted"/>
<keyword evidence="1" id="KW-0808">Transferase</keyword>
<dbReference type="InterPro" id="IPR051712">
    <property type="entry name" value="ARTD-AVP"/>
</dbReference>
<comment type="caution">
    <text evidence="3">The sequence shown here is derived from an EMBL/GenBank/DDBJ whole genome shotgun (WGS) entry which is preliminary data.</text>
</comment>
<feature type="non-terminal residue" evidence="3">
    <location>
        <position position="1"/>
    </location>
</feature>
<dbReference type="Pfam" id="PF00644">
    <property type="entry name" value="PARP"/>
    <property type="match status" value="1"/>
</dbReference>
<keyword evidence="1" id="KW-0328">Glycosyltransferase</keyword>
<dbReference type="PROSITE" id="PS51059">
    <property type="entry name" value="PARP_CATALYTIC"/>
    <property type="match status" value="1"/>
</dbReference>
<reference evidence="3" key="1">
    <citation type="submission" date="2021-02" db="EMBL/GenBank/DDBJ databases">
        <authorList>
            <person name="Nowell W R."/>
        </authorList>
    </citation>
    <scope>NUCLEOTIDE SEQUENCE</scope>
</reference>
<name>A0A814XL44_9BILA</name>
<protein>
    <recommendedName>
        <fullName evidence="1">Poly [ADP-ribose] polymerase</fullName>
        <shortName evidence="1">PARP</shortName>
        <ecNumber evidence="1">2.4.2.-</ecNumber>
    </recommendedName>
</protein>
<accession>A0A814XL44</accession>
<organism evidence="3 5">
    <name type="scientific">Didymodactylos carnosus</name>
    <dbReference type="NCBI Taxonomy" id="1234261"/>
    <lineage>
        <taxon>Eukaryota</taxon>
        <taxon>Metazoa</taxon>
        <taxon>Spiralia</taxon>
        <taxon>Gnathifera</taxon>
        <taxon>Rotifera</taxon>
        <taxon>Eurotatoria</taxon>
        <taxon>Bdelloidea</taxon>
        <taxon>Philodinida</taxon>
        <taxon>Philodinidae</taxon>
        <taxon>Didymodactylos</taxon>
    </lineage>
</organism>
<keyword evidence="5" id="KW-1185">Reference proteome</keyword>
<dbReference type="Proteomes" id="UP000663829">
    <property type="component" value="Unassembled WGS sequence"/>
</dbReference>
<dbReference type="SUPFAM" id="SSF56399">
    <property type="entry name" value="ADP-ribosylation"/>
    <property type="match status" value="1"/>
</dbReference>